<reference evidence="12 13" key="1">
    <citation type="submission" date="2024-01" db="EMBL/GenBank/DDBJ databases">
        <title>The complete chloroplast genome sequence of Lithospermum erythrorhizon: insights into the phylogenetic relationship among Boraginaceae species and the maternal lineages of purple gromwells.</title>
        <authorList>
            <person name="Okada T."/>
            <person name="Watanabe K."/>
        </authorList>
    </citation>
    <scope>NUCLEOTIDE SEQUENCE [LARGE SCALE GENOMIC DNA]</scope>
</reference>
<protein>
    <recommendedName>
        <fullName evidence="11">SBP-type domain-containing protein</fullName>
    </recommendedName>
</protein>
<dbReference type="PROSITE" id="PS51141">
    <property type="entry name" value="ZF_SBP"/>
    <property type="match status" value="1"/>
</dbReference>
<evidence type="ECO:0000256" key="3">
    <source>
        <dbReference type="ARBA" id="ARBA00022771"/>
    </source>
</evidence>
<evidence type="ECO:0000256" key="5">
    <source>
        <dbReference type="ARBA" id="ARBA00023015"/>
    </source>
</evidence>
<evidence type="ECO:0000256" key="10">
    <source>
        <dbReference type="PROSITE-ProRule" id="PRU00470"/>
    </source>
</evidence>
<comment type="function">
    <text evidence="9">Probable transcriptional factor. Binds to the promoter of the SQUAMOSA gene.</text>
</comment>
<dbReference type="SUPFAM" id="SSF103612">
    <property type="entry name" value="SBT domain"/>
    <property type="match status" value="1"/>
</dbReference>
<evidence type="ECO:0000256" key="1">
    <source>
        <dbReference type="ARBA" id="ARBA00004123"/>
    </source>
</evidence>
<comment type="subcellular location">
    <subcellularLocation>
        <location evidence="1">Nucleus</location>
    </subcellularLocation>
</comment>
<dbReference type="GO" id="GO:0008270">
    <property type="term" value="F:zinc ion binding"/>
    <property type="evidence" value="ECO:0007669"/>
    <property type="project" value="UniProtKB-KW"/>
</dbReference>
<evidence type="ECO:0000256" key="7">
    <source>
        <dbReference type="ARBA" id="ARBA00023163"/>
    </source>
</evidence>
<dbReference type="Proteomes" id="UP001454036">
    <property type="component" value="Unassembled WGS sequence"/>
</dbReference>
<evidence type="ECO:0000259" key="11">
    <source>
        <dbReference type="PROSITE" id="PS51141"/>
    </source>
</evidence>
<evidence type="ECO:0000313" key="13">
    <source>
        <dbReference type="Proteomes" id="UP001454036"/>
    </source>
</evidence>
<evidence type="ECO:0000256" key="6">
    <source>
        <dbReference type="ARBA" id="ARBA00023125"/>
    </source>
</evidence>
<evidence type="ECO:0000256" key="4">
    <source>
        <dbReference type="ARBA" id="ARBA00022833"/>
    </source>
</evidence>
<keyword evidence="3 10" id="KW-0863">Zinc-finger</keyword>
<dbReference type="AlphaFoldDB" id="A0AAV3RHA1"/>
<keyword evidence="8" id="KW-0539">Nucleus</keyword>
<feature type="domain" description="SBP-type" evidence="11">
    <location>
        <begin position="177"/>
        <end position="254"/>
    </location>
</feature>
<organism evidence="12 13">
    <name type="scientific">Lithospermum erythrorhizon</name>
    <name type="common">Purple gromwell</name>
    <name type="synonym">Lithospermum officinale var. erythrorhizon</name>
    <dbReference type="NCBI Taxonomy" id="34254"/>
    <lineage>
        <taxon>Eukaryota</taxon>
        <taxon>Viridiplantae</taxon>
        <taxon>Streptophyta</taxon>
        <taxon>Embryophyta</taxon>
        <taxon>Tracheophyta</taxon>
        <taxon>Spermatophyta</taxon>
        <taxon>Magnoliopsida</taxon>
        <taxon>eudicotyledons</taxon>
        <taxon>Gunneridae</taxon>
        <taxon>Pentapetalae</taxon>
        <taxon>asterids</taxon>
        <taxon>lamiids</taxon>
        <taxon>Boraginales</taxon>
        <taxon>Boraginaceae</taxon>
        <taxon>Boraginoideae</taxon>
        <taxon>Lithospermeae</taxon>
        <taxon>Lithospermum</taxon>
    </lineage>
</organism>
<keyword evidence="4" id="KW-0862">Zinc</keyword>
<dbReference type="Pfam" id="PF03110">
    <property type="entry name" value="SBP"/>
    <property type="match status" value="1"/>
</dbReference>
<dbReference type="Gene3D" id="4.10.1100.10">
    <property type="entry name" value="Transcription factor, SBP-box domain"/>
    <property type="match status" value="1"/>
</dbReference>
<keyword evidence="5" id="KW-0805">Transcription regulation</keyword>
<evidence type="ECO:0000313" key="12">
    <source>
        <dbReference type="EMBL" id="GAA0175209.1"/>
    </source>
</evidence>
<dbReference type="InterPro" id="IPR004333">
    <property type="entry name" value="SBP_dom"/>
</dbReference>
<name>A0AAV3RHA1_LITER</name>
<dbReference type="GO" id="GO:0005634">
    <property type="term" value="C:nucleus"/>
    <property type="evidence" value="ECO:0007669"/>
    <property type="project" value="UniProtKB-SubCell"/>
</dbReference>
<keyword evidence="7" id="KW-0804">Transcription</keyword>
<dbReference type="InterPro" id="IPR044817">
    <property type="entry name" value="SBP-like"/>
</dbReference>
<evidence type="ECO:0000256" key="8">
    <source>
        <dbReference type="ARBA" id="ARBA00023242"/>
    </source>
</evidence>
<evidence type="ECO:0000256" key="2">
    <source>
        <dbReference type="ARBA" id="ARBA00022723"/>
    </source>
</evidence>
<dbReference type="PANTHER" id="PTHR31251:SF74">
    <property type="entry name" value="SQUAMOSA PROMOTER-BINDING-LIKE PROTEIN 2"/>
    <property type="match status" value="1"/>
</dbReference>
<accession>A0AAV3RHA1</accession>
<proteinExistence type="predicted"/>
<dbReference type="FunFam" id="4.10.1100.10:FF:000001">
    <property type="entry name" value="Squamosa promoter-binding-like protein 14"/>
    <property type="match status" value="1"/>
</dbReference>
<dbReference type="PANTHER" id="PTHR31251">
    <property type="entry name" value="SQUAMOSA PROMOTER-BINDING-LIKE PROTEIN 4"/>
    <property type="match status" value="1"/>
</dbReference>
<keyword evidence="6" id="KW-0238">DNA-binding</keyword>
<dbReference type="EMBL" id="BAABME010009461">
    <property type="protein sequence ID" value="GAA0175209.1"/>
    <property type="molecule type" value="Genomic_DNA"/>
</dbReference>
<dbReference type="InterPro" id="IPR036893">
    <property type="entry name" value="SBP_sf"/>
</dbReference>
<comment type="caution">
    <text evidence="12">The sequence shown here is derived from an EMBL/GenBank/DDBJ whole genome shotgun (WGS) entry which is preliminary data.</text>
</comment>
<evidence type="ECO:0000256" key="9">
    <source>
        <dbReference type="ARBA" id="ARBA00056472"/>
    </source>
</evidence>
<sequence>MSSFMETELSTKWGFENLIMFGSKASGNPKKLQLEDWGFGDNNEMTVGSFNLSGIGFGSGGSGSEFGNGSSGKSSISASANSSQKNEMKSSGFAFEDLRGSFGDFTDQVGAEMSGASPLMETSMGSIELMTDLKLGKRACLENSWSGGSEKSPSVISTPSTICPKKMKSASLGGSTIPRCQVEGCNLDLSSAKDYHRKHRVCDNHSKSSKVIVKGLERRFCQQCSRFHGLSEFDGKKRSCRKRLSDHNARRRKPQQEMIAFNSSRVPSSFYDGRKQMTFLLNTRPQTRNAASTDWESTYESKFTITKGRSSKSDNFGLIPAQPHMTANQVSYAISMHGNPSNGFLAPKGTDASRVLSPHGFKDVTSATMGAAPDFHRALSLLSTNSWGSCEPVSIPFDPTMHASRVNMPQTLMQTIPQSSFPSSEYWLDAQPSTYHPRVHSLTSSSSRLGHSEGFQLPKTPYGMDFYLSPHQA</sequence>
<keyword evidence="13" id="KW-1185">Reference proteome</keyword>
<gene>
    <name evidence="12" type="ORF">LIER_28433</name>
</gene>
<dbReference type="GO" id="GO:0003677">
    <property type="term" value="F:DNA binding"/>
    <property type="evidence" value="ECO:0007669"/>
    <property type="project" value="UniProtKB-KW"/>
</dbReference>
<keyword evidence="2" id="KW-0479">Metal-binding</keyword>